<evidence type="ECO:0000313" key="2">
    <source>
        <dbReference type="EMBL" id="EGF93298.1"/>
    </source>
</evidence>
<feature type="region of interest" description="Disordered" evidence="1">
    <location>
        <begin position="327"/>
        <end position="347"/>
    </location>
</feature>
<dbReference type="RefSeq" id="WP_006272494.1">
    <property type="nucleotide sequence ID" value="NZ_GL883077.1"/>
</dbReference>
<reference evidence="3" key="1">
    <citation type="submission" date="2011-03" db="EMBL/GenBank/DDBJ databases">
        <title>Draft genome sequence of Brevundimonas diminuta.</title>
        <authorList>
            <person name="Brown P.J.B."/>
            <person name="Buechlein A."/>
            <person name="Hemmerich C."/>
            <person name="Brun Y.V."/>
        </authorList>
    </citation>
    <scope>NUCLEOTIDE SEQUENCE [LARGE SCALE GENOMIC DNA]</scope>
    <source>
        <strain evidence="3">C19</strain>
    </source>
</reference>
<protein>
    <recommendedName>
        <fullName evidence="4">Nucleoside-diphosphate-sugar epimerase</fullName>
    </recommendedName>
</protein>
<dbReference type="PANTHER" id="PTHR33986:SF15">
    <property type="entry name" value="MITOCHONDRIAL FISSION PROTEIN ELM1"/>
    <property type="match status" value="1"/>
</dbReference>
<proteinExistence type="predicted"/>
<dbReference type="Pfam" id="PF06258">
    <property type="entry name" value="Mito_fiss_Elm1"/>
    <property type="match status" value="1"/>
</dbReference>
<dbReference type="STRING" id="715226.ABI_17380"/>
<evidence type="ECO:0000313" key="3">
    <source>
        <dbReference type="Proteomes" id="UP000006512"/>
    </source>
</evidence>
<name>F4QKC0_9CAUL</name>
<dbReference type="eggNOG" id="COG3660">
    <property type="taxonomic scope" value="Bacteria"/>
</dbReference>
<gene>
    <name evidence="2" type="ORF">ABI_17380</name>
</gene>
<dbReference type="OrthoDB" id="272235at2"/>
<dbReference type="EMBL" id="GL883077">
    <property type="protein sequence ID" value="EGF93298.1"/>
    <property type="molecule type" value="Genomic_DNA"/>
</dbReference>
<evidence type="ECO:0008006" key="4">
    <source>
        <dbReference type="Google" id="ProtNLM"/>
    </source>
</evidence>
<dbReference type="HOGENOM" id="CLU_048241_0_0_5"/>
<dbReference type="InterPro" id="IPR009367">
    <property type="entry name" value="Elm1-like"/>
</dbReference>
<dbReference type="AlphaFoldDB" id="F4QKC0"/>
<sequence>MEPDQAQPVTIWAVSDGRAGIENQVLGLAEAVARLIPATITVKRIRYDAAFDRWPTALKLWPDRMLSPDSDRVEAPYPDIWLAAGRATLPFSLRMKKRSDGKTLVIQLQDPKSNLSAFDLVIAPEHDEVHGKNVLSLLGSTNRITAEKLAAEALAWRGRLSELRHPRIAVLIGGKSKTHDLTPERARAMAADIRQSVGSGSLLLTLSRRTPDDARSVFHEILGDLPGLIHNGHGENPYFAFLDAADHILVTEDSVNMAAEAAVTGKPVYRLAMDRLRGEGKFARFHDALERRGIVRPFNGRLDTWTYAALNETARAAAKVVEVFSAKRQGKSSLSSPPHDNGEVASK</sequence>
<evidence type="ECO:0000256" key="1">
    <source>
        <dbReference type="SAM" id="MobiDB-lite"/>
    </source>
</evidence>
<organism evidence="2 3">
    <name type="scientific">Asticcacaulis biprosthecium C19</name>
    <dbReference type="NCBI Taxonomy" id="715226"/>
    <lineage>
        <taxon>Bacteria</taxon>
        <taxon>Pseudomonadati</taxon>
        <taxon>Pseudomonadota</taxon>
        <taxon>Alphaproteobacteria</taxon>
        <taxon>Caulobacterales</taxon>
        <taxon>Caulobacteraceae</taxon>
        <taxon>Asticcacaulis</taxon>
    </lineage>
</organism>
<dbReference type="Proteomes" id="UP000006512">
    <property type="component" value="Unassembled WGS sequence"/>
</dbReference>
<dbReference type="PANTHER" id="PTHR33986">
    <property type="entry name" value="OS02G0535700 PROTEIN"/>
    <property type="match status" value="1"/>
</dbReference>
<keyword evidence="3" id="KW-1185">Reference proteome</keyword>
<accession>F4QKC0</accession>